<dbReference type="OrthoDB" id="14252at2759"/>
<organism evidence="12 13">
    <name type="scientific">Jaminaea rosea</name>
    <dbReference type="NCBI Taxonomy" id="1569628"/>
    <lineage>
        <taxon>Eukaryota</taxon>
        <taxon>Fungi</taxon>
        <taxon>Dikarya</taxon>
        <taxon>Basidiomycota</taxon>
        <taxon>Ustilaginomycotina</taxon>
        <taxon>Exobasidiomycetes</taxon>
        <taxon>Microstromatales</taxon>
        <taxon>Microstromatales incertae sedis</taxon>
        <taxon>Jaminaea</taxon>
    </lineage>
</organism>
<feature type="repeat" description="Solcar" evidence="9">
    <location>
        <begin position="238"/>
        <end position="321"/>
    </location>
</feature>
<dbReference type="Proteomes" id="UP000245884">
    <property type="component" value="Unassembled WGS sequence"/>
</dbReference>
<dbReference type="PRINTS" id="PR00926">
    <property type="entry name" value="MITOCARRIER"/>
</dbReference>
<dbReference type="GO" id="GO:0031966">
    <property type="term" value="C:mitochondrial membrane"/>
    <property type="evidence" value="ECO:0007669"/>
    <property type="project" value="UniProtKB-SubCell"/>
</dbReference>
<evidence type="ECO:0000313" key="12">
    <source>
        <dbReference type="EMBL" id="PWN30738.1"/>
    </source>
</evidence>
<reference evidence="12 13" key="1">
    <citation type="journal article" date="2018" name="Mol. Biol. Evol.">
        <title>Broad Genomic Sampling Reveals a Smut Pathogenic Ancestry of the Fungal Clade Ustilaginomycotina.</title>
        <authorList>
            <person name="Kijpornyongpan T."/>
            <person name="Mondo S.J."/>
            <person name="Barry K."/>
            <person name="Sandor L."/>
            <person name="Lee J."/>
            <person name="Lipzen A."/>
            <person name="Pangilinan J."/>
            <person name="LaButti K."/>
            <person name="Hainaut M."/>
            <person name="Henrissat B."/>
            <person name="Grigoriev I.V."/>
            <person name="Spatafora J.W."/>
            <person name="Aime M.C."/>
        </authorList>
    </citation>
    <scope>NUCLEOTIDE SEQUENCE [LARGE SCALE GENOMIC DNA]</scope>
    <source>
        <strain evidence="12 13">MCA 5214</strain>
    </source>
</reference>
<evidence type="ECO:0000256" key="11">
    <source>
        <dbReference type="SAM" id="Phobius"/>
    </source>
</evidence>
<keyword evidence="5" id="KW-0677">Repeat</keyword>
<gene>
    <name evidence="12" type="ORF">BDZ90DRAFT_229738</name>
</gene>
<dbReference type="PANTHER" id="PTHR45624">
    <property type="entry name" value="MITOCHONDRIAL BASIC AMINO ACIDS TRANSPORTER-RELATED"/>
    <property type="match status" value="1"/>
</dbReference>
<dbReference type="Pfam" id="PF00153">
    <property type="entry name" value="Mito_carr"/>
    <property type="match status" value="3"/>
</dbReference>
<evidence type="ECO:0000256" key="2">
    <source>
        <dbReference type="ARBA" id="ARBA00006375"/>
    </source>
</evidence>
<feature type="repeat" description="Solcar" evidence="9">
    <location>
        <begin position="9"/>
        <end position="116"/>
    </location>
</feature>
<evidence type="ECO:0000256" key="10">
    <source>
        <dbReference type="RuleBase" id="RU000488"/>
    </source>
</evidence>
<sequence>MASDVSSSPSAIVDFLAGTAGGAASVLVGQPFDTIKTRLQAQHARPTTTAAAVTSPSVTTPLISSAPTYRSAMDAYRIIVRDERFFGLFKGVASPMLGVAAMNACIFGSYGLALRTLQSSSAPATSSPSASSPLLLSHVFLAGAASGLASALITSPVELVKIREQLDYSGQGAKPHPLRVAKALWTSGGLRALYRGLGATCLRDVGYGPYFLCYEVFNRLLLSTHDATPLPGGEAPQLSNVELAFSGALAGVVAWVSTFPIDCIKTRVQATDHRTGVVAAARSIWREGGWRAFWHGVGPTVLRAIPVNATLFVVYEATKGSLAKWGW</sequence>
<evidence type="ECO:0000256" key="8">
    <source>
        <dbReference type="ARBA" id="ARBA00023136"/>
    </source>
</evidence>
<feature type="transmembrane region" description="Helical" evidence="11">
    <location>
        <begin position="91"/>
        <end position="114"/>
    </location>
</feature>
<dbReference type="PROSITE" id="PS50920">
    <property type="entry name" value="SOLCAR"/>
    <property type="match status" value="3"/>
</dbReference>
<evidence type="ECO:0000256" key="4">
    <source>
        <dbReference type="ARBA" id="ARBA00022692"/>
    </source>
</evidence>
<keyword evidence="7" id="KW-0496">Mitochondrion</keyword>
<evidence type="ECO:0000313" key="13">
    <source>
        <dbReference type="Proteomes" id="UP000245884"/>
    </source>
</evidence>
<feature type="repeat" description="Solcar" evidence="9">
    <location>
        <begin position="132"/>
        <end position="220"/>
    </location>
</feature>
<comment type="subcellular location">
    <subcellularLocation>
        <location evidence="1">Mitochondrion membrane</location>
        <topology evidence="1">Multi-pass membrane protein</topology>
    </subcellularLocation>
</comment>
<evidence type="ECO:0000256" key="3">
    <source>
        <dbReference type="ARBA" id="ARBA00022448"/>
    </source>
</evidence>
<dbReference type="PANTHER" id="PTHR45624:SF10">
    <property type="entry name" value="SLC (SOLUTE CARRIER) HOMOLOG"/>
    <property type="match status" value="1"/>
</dbReference>
<evidence type="ECO:0000256" key="7">
    <source>
        <dbReference type="ARBA" id="ARBA00023128"/>
    </source>
</evidence>
<accession>A0A316V159</accession>
<keyword evidence="8 9" id="KW-0472">Membrane</keyword>
<dbReference type="SUPFAM" id="SSF103506">
    <property type="entry name" value="Mitochondrial carrier"/>
    <property type="match status" value="1"/>
</dbReference>
<comment type="similarity">
    <text evidence="2 10">Belongs to the mitochondrial carrier (TC 2.A.29) family.</text>
</comment>
<dbReference type="GO" id="GO:0022857">
    <property type="term" value="F:transmembrane transporter activity"/>
    <property type="evidence" value="ECO:0007669"/>
    <property type="project" value="TreeGrafter"/>
</dbReference>
<keyword evidence="6 11" id="KW-1133">Transmembrane helix</keyword>
<proteinExistence type="inferred from homology"/>
<dbReference type="RefSeq" id="XP_025365350.1">
    <property type="nucleotide sequence ID" value="XM_025505193.1"/>
</dbReference>
<evidence type="ECO:0000256" key="9">
    <source>
        <dbReference type="PROSITE-ProRule" id="PRU00282"/>
    </source>
</evidence>
<dbReference type="InterPro" id="IPR023395">
    <property type="entry name" value="MCP_dom_sf"/>
</dbReference>
<dbReference type="InterPro" id="IPR050567">
    <property type="entry name" value="Mitochondrial_Carrier"/>
</dbReference>
<dbReference type="Gene3D" id="1.50.40.10">
    <property type="entry name" value="Mitochondrial carrier domain"/>
    <property type="match status" value="2"/>
</dbReference>
<keyword evidence="3 10" id="KW-0813">Transport</keyword>
<protein>
    <submittedName>
        <fullName evidence="12">Mitochondrial carrier</fullName>
    </submittedName>
</protein>
<dbReference type="InterPro" id="IPR018108">
    <property type="entry name" value="MCP_transmembrane"/>
</dbReference>
<keyword evidence="13" id="KW-1185">Reference proteome</keyword>
<name>A0A316V159_9BASI</name>
<dbReference type="EMBL" id="KZ819662">
    <property type="protein sequence ID" value="PWN30738.1"/>
    <property type="molecule type" value="Genomic_DNA"/>
</dbReference>
<keyword evidence="4 9" id="KW-0812">Transmembrane</keyword>
<dbReference type="InterPro" id="IPR002067">
    <property type="entry name" value="MCP"/>
</dbReference>
<dbReference type="GeneID" id="37027016"/>
<evidence type="ECO:0000256" key="1">
    <source>
        <dbReference type="ARBA" id="ARBA00004225"/>
    </source>
</evidence>
<evidence type="ECO:0000256" key="5">
    <source>
        <dbReference type="ARBA" id="ARBA00022737"/>
    </source>
</evidence>
<dbReference type="AlphaFoldDB" id="A0A316V159"/>
<evidence type="ECO:0000256" key="6">
    <source>
        <dbReference type="ARBA" id="ARBA00022989"/>
    </source>
</evidence>